<evidence type="ECO:0000313" key="2">
    <source>
        <dbReference type="Proteomes" id="UP001054837"/>
    </source>
</evidence>
<evidence type="ECO:0000313" key="1">
    <source>
        <dbReference type="EMBL" id="GIY51844.1"/>
    </source>
</evidence>
<gene>
    <name evidence="1" type="ORF">CDAR_617951</name>
</gene>
<accession>A0AAV4U216</accession>
<dbReference type="EMBL" id="BPLQ01010608">
    <property type="protein sequence ID" value="GIY51844.1"/>
    <property type="molecule type" value="Genomic_DNA"/>
</dbReference>
<comment type="caution">
    <text evidence="1">The sequence shown here is derived from an EMBL/GenBank/DDBJ whole genome shotgun (WGS) entry which is preliminary data.</text>
</comment>
<sequence length="156" mass="17526">MEKKERRKTAKLNKITHNSFNLPTDEAIIQNLVVKTAVTVGYFRSRLPCPKQKPISFFQGNHSISVGPAGGFSLTYILPIVCCILTGSPLFQFLPSYFSAPGENSSAATENKSRLHQRPLTTTVTGLQRRPAQSFQDYRNYRRSFFNPPSSERSVV</sequence>
<name>A0AAV4U216_9ARAC</name>
<proteinExistence type="predicted"/>
<dbReference type="AlphaFoldDB" id="A0AAV4U216"/>
<dbReference type="Proteomes" id="UP001054837">
    <property type="component" value="Unassembled WGS sequence"/>
</dbReference>
<reference evidence="1 2" key="1">
    <citation type="submission" date="2021-06" db="EMBL/GenBank/DDBJ databases">
        <title>Caerostris darwini draft genome.</title>
        <authorList>
            <person name="Kono N."/>
            <person name="Arakawa K."/>
        </authorList>
    </citation>
    <scope>NUCLEOTIDE SEQUENCE [LARGE SCALE GENOMIC DNA]</scope>
</reference>
<keyword evidence="2" id="KW-1185">Reference proteome</keyword>
<organism evidence="1 2">
    <name type="scientific">Caerostris darwini</name>
    <dbReference type="NCBI Taxonomy" id="1538125"/>
    <lineage>
        <taxon>Eukaryota</taxon>
        <taxon>Metazoa</taxon>
        <taxon>Ecdysozoa</taxon>
        <taxon>Arthropoda</taxon>
        <taxon>Chelicerata</taxon>
        <taxon>Arachnida</taxon>
        <taxon>Araneae</taxon>
        <taxon>Araneomorphae</taxon>
        <taxon>Entelegynae</taxon>
        <taxon>Araneoidea</taxon>
        <taxon>Araneidae</taxon>
        <taxon>Caerostris</taxon>
    </lineage>
</organism>
<protein>
    <submittedName>
        <fullName evidence="1">Uncharacterized protein</fullName>
    </submittedName>
</protein>